<dbReference type="EMBL" id="UINC01000770">
    <property type="protein sequence ID" value="SUZ60866.1"/>
    <property type="molecule type" value="Genomic_DNA"/>
</dbReference>
<protein>
    <recommendedName>
        <fullName evidence="1">Lcl C-terminal domain-containing protein</fullName>
    </recommendedName>
</protein>
<dbReference type="AlphaFoldDB" id="A0A381P1Q4"/>
<evidence type="ECO:0000313" key="2">
    <source>
        <dbReference type="EMBL" id="SUZ60866.1"/>
    </source>
</evidence>
<feature type="domain" description="Lcl C-terminal" evidence="1">
    <location>
        <begin position="11"/>
        <end position="135"/>
    </location>
</feature>
<name>A0A381P1Q4_9ZZZZ</name>
<evidence type="ECO:0000259" key="1">
    <source>
        <dbReference type="Pfam" id="PF07603"/>
    </source>
</evidence>
<sequence>MATRFLDNEDKTISDSLTGLMWQESYAYVETGNNISWYGAQGYIEKLNNQKLGGYSDWRLPKRLEIQSLYEIALPFKSRGKTFILHINPIFEFSYGSCFWTSKTRYSAALGFEFDVGDIHWYPKGSLTATVRAVRNSWSPSQMIESGWVGNTL</sequence>
<organism evidence="2">
    <name type="scientific">marine metagenome</name>
    <dbReference type="NCBI Taxonomy" id="408172"/>
    <lineage>
        <taxon>unclassified sequences</taxon>
        <taxon>metagenomes</taxon>
        <taxon>ecological metagenomes</taxon>
    </lineage>
</organism>
<dbReference type="Pfam" id="PF07603">
    <property type="entry name" value="Lcl_C"/>
    <property type="match status" value="1"/>
</dbReference>
<gene>
    <name evidence="2" type="ORF">METZ01_LOCUS13720</name>
</gene>
<reference evidence="2" key="1">
    <citation type="submission" date="2018-05" db="EMBL/GenBank/DDBJ databases">
        <authorList>
            <person name="Lanie J.A."/>
            <person name="Ng W.-L."/>
            <person name="Kazmierczak K.M."/>
            <person name="Andrzejewski T.M."/>
            <person name="Davidsen T.M."/>
            <person name="Wayne K.J."/>
            <person name="Tettelin H."/>
            <person name="Glass J.I."/>
            <person name="Rusch D."/>
            <person name="Podicherti R."/>
            <person name="Tsui H.-C.T."/>
            <person name="Winkler M.E."/>
        </authorList>
    </citation>
    <scope>NUCLEOTIDE SEQUENCE</scope>
</reference>
<accession>A0A381P1Q4</accession>
<dbReference type="InterPro" id="IPR011460">
    <property type="entry name" value="Lcl_C"/>
</dbReference>
<proteinExistence type="predicted"/>